<evidence type="ECO:0000256" key="1">
    <source>
        <dbReference type="ARBA" id="ARBA00005187"/>
    </source>
</evidence>
<keyword evidence="5 10" id="KW-0067">ATP-binding</keyword>
<evidence type="ECO:0000256" key="3">
    <source>
        <dbReference type="ARBA" id="ARBA00012737"/>
    </source>
</evidence>
<gene>
    <name evidence="13" type="ORF">FC86_GL001073</name>
</gene>
<dbReference type="PATRIC" id="fig|1423744.4.peg.1101"/>
<dbReference type="Pfam" id="PF00733">
    <property type="entry name" value="Asn_synthase"/>
    <property type="match status" value="1"/>
</dbReference>
<dbReference type="PROSITE" id="PS51278">
    <property type="entry name" value="GATASE_TYPE_2"/>
    <property type="match status" value="1"/>
</dbReference>
<reference evidence="13 14" key="1">
    <citation type="journal article" date="2015" name="Genome Announc.">
        <title>Expanding the biotechnology potential of lactobacilli through comparative genomics of 213 strains and associated genera.</title>
        <authorList>
            <person name="Sun Z."/>
            <person name="Harris H.M."/>
            <person name="McCann A."/>
            <person name="Guo C."/>
            <person name="Argimon S."/>
            <person name="Zhang W."/>
            <person name="Yang X."/>
            <person name="Jeffery I.B."/>
            <person name="Cooney J.C."/>
            <person name="Kagawa T.F."/>
            <person name="Liu W."/>
            <person name="Song Y."/>
            <person name="Salvetti E."/>
            <person name="Wrobel A."/>
            <person name="Rasinkangas P."/>
            <person name="Parkhill J."/>
            <person name="Rea M.C."/>
            <person name="O'Sullivan O."/>
            <person name="Ritari J."/>
            <person name="Douillard F.P."/>
            <person name="Paul Ross R."/>
            <person name="Yang R."/>
            <person name="Briner A.E."/>
            <person name="Felis G.E."/>
            <person name="de Vos W.M."/>
            <person name="Barrangou R."/>
            <person name="Klaenhammer T.R."/>
            <person name="Caufield P.W."/>
            <person name="Cui Y."/>
            <person name="Zhang H."/>
            <person name="O'Toole P.W."/>
        </authorList>
    </citation>
    <scope>NUCLEOTIDE SEQUENCE [LARGE SCALE GENOMIC DNA]</scope>
    <source>
        <strain evidence="13 14">DSM 23037</strain>
    </source>
</reference>
<dbReference type="EMBL" id="AYZL01000006">
    <property type="protein sequence ID" value="KRN04717.1"/>
    <property type="molecule type" value="Genomic_DNA"/>
</dbReference>
<dbReference type="GO" id="GO:0004066">
    <property type="term" value="F:asparagine synthase (glutamine-hydrolyzing) activity"/>
    <property type="evidence" value="ECO:0007669"/>
    <property type="project" value="UniProtKB-EC"/>
</dbReference>
<dbReference type="GO" id="GO:0005829">
    <property type="term" value="C:cytosol"/>
    <property type="evidence" value="ECO:0007669"/>
    <property type="project" value="TreeGrafter"/>
</dbReference>
<dbReference type="InterPro" id="IPR001962">
    <property type="entry name" value="Asn_synthase"/>
</dbReference>
<dbReference type="InterPro" id="IPR033738">
    <property type="entry name" value="AsnB_N"/>
</dbReference>
<evidence type="ECO:0000256" key="9">
    <source>
        <dbReference type="PIRSR" id="PIRSR001589-1"/>
    </source>
</evidence>
<protein>
    <recommendedName>
        <fullName evidence="3">asparagine synthase (glutamine-hydrolyzing)</fullName>
        <ecNumber evidence="3">6.3.5.4</ecNumber>
    </recommendedName>
</protein>
<dbReference type="SUPFAM" id="SSF56235">
    <property type="entry name" value="N-terminal nucleophile aminohydrolases (Ntn hydrolases)"/>
    <property type="match status" value="1"/>
</dbReference>
<dbReference type="PANTHER" id="PTHR43284">
    <property type="entry name" value="ASPARAGINE SYNTHETASE (GLUTAMINE-HYDROLYZING)"/>
    <property type="match status" value="1"/>
</dbReference>
<accession>A0A0R2DWN4</accession>
<dbReference type="AlphaFoldDB" id="A0A0R2DWN4"/>
<keyword evidence="14" id="KW-1185">Reference proteome</keyword>
<feature type="binding site" evidence="10">
    <location>
        <position position="98"/>
    </location>
    <ligand>
        <name>L-glutamine</name>
        <dbReference type="ChEBI" id="CHEBI:58359"/>
    </ligand>
</feature>
<evidence type="ECO:0000256" key="8">
    <source>
        <dbReference type="ARBA" id="ARBA00048741"/>
    </source>
</evidence>
<evidence type="ECO:0000259" key="12">
    <source>
        <dbReference type="PROSITE" id="PS51278"/>
    </source>
</evidence>
<dbReference type="NCBIfam" id="TIGR01536">
    <property type="entry name" value="asn_synth_AEB"/>
    <property type="match status" value="1"/>
</dbReference>
<dbReference type="InterPro" id="IPR029055">
    <property type="entry name" value="Ntn_hydrolases_N"/>
</dbReference>
<evidence type="ECO:0000313" key="13">
    <source>
        <dbReference type="EMBL" id="KRN04717.1"/>
    </source>
</evidence>
<evidence type="ECO:0000313" key="14">
    <source>
        <dbReference type="Proteomes" id="UP000051378"/>
    </source>
</evidence>
<proteinExistence type="inferred from homology"/>
<dbReference type="InterPro" id="IPR006426">
    <property type="entry name" value="Asn_synth_AEB"/>
</dbReference>
<evidence type="ECO:0000256" key="7">
    <source>
        <dbReference type="ARBA" id="ARBA00022962"/>
    </source>
</evidence>
<feature type="active site" description="For GATase activity" evidence="9">
    <location>
        <position position="2"/>
    </location>
</feature>
<comment type="caution">
    <text evidence="13">The sequence shown here is derived from an EMBL/GenBank/DDBJ whole genome shotgun (WGS) entry which is preliminary data.</text>
</comment>
<evidence type="ECO:0000256" key="11">
    <source>
        <dbReference type="PIRSR" id="PIRSR001589-3"/>
    </source>
</evidence>
<dbReference type="Pfam" id="PF13537">
    <property type="entry name" value="GATase_7"/>
    <property type="match status" value="1"/>
</dbReference>
<comment type="similarity">
    <text evidence="2">Belongs to the asparagine synthetase family.</text>
</comment>
<dbReference type="SUPFAM" id="SSF52402">
    <property type="entry name" value="Adenine nucleotide alpha hydrolases-like"/>
    <property type="match status" value="1"/>
</dbReference>
<feature type="site" description="Important for beta-aspartyl-AMP intermediate formation" evidence="11">
    <location>
        <position position="356"/>
    </location>
</feature>
<dbReference type="CDD" id="cd00712">
    <property type="entry name" value="AsnB"/>
    <property type="match status" value="1"/>
</dbReference>
<keyword evidence="9" id="KW-0028">Amino-acid biosynthesis</keyword>
<dbReference type="CDD" id="cd01991">
    <property type="entry name" value="Asn_synthase_B_C"/>
    <property type="match status" value="1"/>
</dbReference>
<feature type="domain" description="Glutamine amidotransferase type-2" evidence="12">
    <location>
        <begin position="2"/>
        <end position="212"/>
    </location>
</feature>
<dbReference type="STRING" id="1423744.FC86_GL001073"/>
<evidence type="ECO:0000256" key="10">
    <source>
        <dbReference type="PIRSR" id="PIRSR001589-2"/>
    </source>
</evidence>
<dbReference type="Proteomes" id="UP000051378">
    <property type="component" value="Unassembled WGS sequence"/>
</dbReference>
<dbReference type="InterPro" id="IPR017932">
    <property type="entry name" value="GATase_2_dom"/>
</dbReference>
<name>A0A0R2DWN4_9LACO</name>
<dbReference type="EC" id="6.3.5.4" evidence="3"/>
<dbReference type="PANTHER" id="PTHR43284:SF1">
    <property type="entry name" value="ASPARAGINE SYNTHETASE"/>
    <property type="match status" value="1"/>
</dbReference>
<keyword evidence="4 10" id="KW-0547">Nucleotide-binding</keyword>
<feature type="binding site" evidence="10">
    <location>
        <position position="281"/>
    </location>
    <ligand>
        <name>ATP</name>
        <dbReference type="ChEBI" id="CHEBI:30616"/>
    </ligand>
</feature>
<dbReference type="InterPro" id="IPR051786">
    <property type="entry name" value="ASN_synthetase/amidase"/>
</dbReference>
<dbReference type="InterPro" id="IPR014729">
    <property type="entry name" value="Rossmann-like_a/b/a_fold"/>
</dbReference>
<dbReference type="Gene3D" id="3.60.20.10">
    <property type="entry name" value="Glutamine Phosphoribosylpyrophosphate, subunit 1, domain 1"/>
    <property type="match status" value="1"/>
</dbReference>
<dbReference type="OrthoDB" id="9763290at2"/>
<organism evidence="13 14">
    <name type="scientific">Holzapfeliella floricola DSM 23037 = JCM 16512</name>
    <dbReference type="NCBI Taxonomy" id="1423744"/>
    <lineage>
        <taxon>Bacteria</taxon>
        <taxon>Bacillati</taxon>
        <taxon>Bacillota</taxon>
        <taxon>Bacilli</taxon>
        <taxon>Lactobacillales</taxon>
        <taxon>Lactobacillaceae</taxon>
        <taxon>Holzapfeliella</taxon>
    </lineage>
</organism>
<keyword evidence="6 9" id="KW-0061">Asparagine biosynthesis</keyword>
<keyword evidence="7 9" id="KW-0315">Glutamine amidotransferase</keyword>
<evidence type="ECO:0000256" key="6">
    <source>
        <dbReference type="ARBA" id="ARBA00022888"/>
    </source>
</evidence>
<evidence type="ECO:0000256" key="2">
    <source>
        <dbReference type="ARBA" id="ARBA00005752"/>
    </source>
</evidence>
<dbReference type="GO" id="GO:0006529">
    <property type="term" value="P:asparagine biosynthetic process"/>
    <property type="evidence" value="ECO:0007669"/>
    <property type="project" value="UniProtKB-KW"/>
</dbReference>
<dbReference type="Gene3D" id="3.40.50.620">
    <property type="entry name" value="HUPs"/>
    <property type="match status" value="2"/>
</dbReference>
<dbReference type="GO" id="GO:0005524">
    <property type="term" value="F:ATP binding"/>
    <property type="evidence" value="ECO:0007669"/>
    <property type="project" value="UniProtKB-KW"/>
</dbReference>
<comment type="catalytic activity">
    <reaction evidence="8">
        <text>L-aspartate + L-glutamine + ATP + H2O = L-asparagine + L-glutamate + AMP + diphosphate + H(+)</text>
        <dbReference type="Rhea" id="RHEA:12228"/>
        <dbReference type="ChEBI" id="CHEBI:15377"/>
        <dbReference type="ChEBI" id="CHEBI:15378"/>
        <dbReference type="ChEBI" id="CHEBI:29985"/>
        <dbReference type="ChEBI" id="CHEBI:29991"/>
        <dbReference type="ChEBI" id="CHEBI:30616"/>
        <dbReference type="ChEBI" id="CHEBI:33019"/>
        <dbReference type="ChEBI" id="CHEBI:58048"/>
        <dbReference type="ChEBI" id="CHEBI:58359"/>
        <dbReference type="ChEBI" id="CHEBI:456215"/>
        <dbReference type="EC" id="6.3.5.4"/>
    </reaction>
</comment>
<dbReference type="PIRSF" id="PIRSF001589">
    <property type="entry name" value="Asn_synthetase_glu-h"/>
    <property type="match status" value="1"/>
</dbReference>
<dbReference type="RefSeq" id="WP_056974046.1">
    <property type="nucleotide sequence ID" value="NZ_AYZL01000006.1"/>
</dbReference>
<evidence type="ECO:0000256" key="4">
    <source>
        <dbReference type="ARBA" id="ARBA00022741"/>
    </source>
</evidence>
<comment type="pathway">
    <text evidence="1">Amino-acid biosynthesis; L-asparagine biosynthesis; L-asparagine from L-aspartate (L-Gln route): step 1/1.</text>
</comment>
<feature type="binding site" evidence="10">
    <location>
        <begin position="354"/>
        <end position="355"/>
    </location>
    <ligand>
        <name>ATP</name>
        <dbReference type="ChEBI" id="CHEBI:30616"/>
    </ligand>
</feature>
<evidence type="ECO:0000256" key="5">
    <source>
        <dbReference type="ARBA" id="ARBA00022840"/>
    </source>
</evidence>
<sequence>MCGIIAFVDPKGTNKEGSITSMMDMIQHRGPNSGGSFINETAALGFRRLSIIDLAGGTQPIYNEDETKVITFNGEIYNYKEIRSDLIEAGHEFKTQSDTEVLLHGYEEYGMAKLLDKVRGMFAFLIWDSEANQLVGARDFFGIKPLYYYNRDGQFIVGSEIKSFLEHPDFVKELNIEAVKPYLMNQYNDLEETFFKGVYKFPAGHWFTYKDGELNMHQYWDADYTQNDLSFEDTVEKIHEVISESVDLHNVSDVPVGSFLSEGIDSSYITSILKPEKVFSVGFDDKTYDEVKNARDLANMKGFDFYESRVKRDDVLRDFEEMQYHMDEPDGNPSVVPLWYLAKLARKHVTVALSGEGADELFGGYVNYGMHSHNTLIKVFANGLKRLPKNVKTRLSRRLSKSRNFKGKLHLYTSITEPSEYYVGQAKIYDADYPSIFSAQDANQVLQPVYRNKITVKSIYKPDFEKVKSLDYVRQMQYIDLHHFLVNDILQKADKISMAHSLEVRVPYLDRKVADFANSIKTSYLVNNKDTKYALRKASEAVVPKEWSQRPKLGFPVPIKKWLRTQSFYQQVKKLFSEEFVKDVFEQDKLLNLLEQHYTDEADLQRQIWTIYSFLVWYRAYFIDFEGTKEKYRRVQPEVKDMIDQGKLVNT</sequence>